<evidence type="ECO:0000256" key="4">
    <source>
        <dbReference type="ARBA" id="ARBA00022989"/>
    </source>
</evidence>
<keyword evidence="5 6" id="KW-0472">Membrane</keyword>
<feature type="transmembrane region" description="Helical" evidence="6">
    <location>
        <begin position="20"/>
        <end position="39"/>
    </location>
</feature>
<feature type="transmembrane region" description="Helical" evidence="6">
    <location>
        <begin position="166"/>
        <end position="185"/>
    </location>
</feature>
<reference evidence="8" key="1">
    <citation type="submission" date="2017-01" db="EMBL/GenBank/DDBJ databases">
        <authorList>
            <person name="Assis F.L."/>
            <person name="Abrahao J.S."/>
            <person name="Silva L."/>
            <person name="Khalil J.B."/>
            <person name="Rodrigues R."/>
            <person name="Silva L.S."/>
            <person name="Arantes T."/>
            <person name="Boratto P."/>
            <person name="Andrade M."/>
            <person name="Kroon E.G."/>
            <person name="Ribeiro B."/>
            <person name="Bergier I."/>
            <person name="Seligmann H."/>
            <person name="Ghigo E."/>
            <person name="Colson P."/>
            <person name="Levasseur A."/>
            <person name="Raoult D."/>
            <person name="Scola B.L."/>
        </authorList>
    </citation>
    <scope>NUCLEOTIDE SEQUENCE</scope>
    <source>
        <strain evidence="8">Soda lake</strain>
    </source>
</reference>
<keyword evidence="4 6" id="KW-1133">Transmembrane helix</keyword>
<evidence type="ECO:0000256" key="5">
    <source>
        <dbReference type="ARBA" id="ARBA00023136"/>
    </source>
</evidence>
<sequence>MLVRVRFLLRKKSDRTTSPAYMIISIINLVHIFSSYVAFKNMNAGVAITIFYIYPVFNLLFKSYLTHTKLNFGVLKYIIFSLVCVGLISFQSMSEDQTKNSYFIGLLAILVAALTESLTYTFYKSESKMNPFDGIFTLYLFGTILMLFFAPKFLEANTKINKNNIVELVMFNIFIGLVGHIFRFYGIPRTTTDVYSVYLFIGVVSAYIFGWYFLKEKLRYII</sequence>
<dbReference type="GeneID" id="80518185"/>
<feature type="domain" description="EamA" evidence="7">
    <location>
        <begin position="104"/>
        <end position="219"/>
    </location>
</feature>
<comment type="subcellular location">
    <subcellularLocation>
        <location evidence="1">Cell membrane</location>
        <topology evidence="1">Multi-pass membrane protein</topology>
    </subcellularLocation>
</comment>
<dbReference type="PANTHER" id="PTHR32322">
    <property type="entry name" value="INNER MEMBRANE TRANSPORTER"/>
    <property type="match status" value="1"/>
</dbReference>
<evidence type="ECO:0000259" key="7">
    <source>
        <dbReference type="Pfam" id="PF00892"/>
    </source>
</evidence>
<feature type="transmembrane region" description="Helical" evidence="6">
    <location>
        <begin position="102"/>
        <end position="123"/>
    </location>
</feature>
<reference evidence="8" key="2">
    <citation type="journal article" date="2018" name="Nat. Commun.">
        <title>Tailed giant Tupanvirus possesses the most complete translational apparatus of the known virosphere.</title>
        <authorList>
            <person name="Abrahao J."/>
            <person name="Silva L."/>
            <person name="Silva L.S."/>
            <person name="Khalil J.Y.B."/>
            <person name="Rodrigues R."/>
            <person name="Arantes T."/>
            <person name="Assis F."/>
            <person name="Boratto P."/>
            <person name="Andrade M."/>
            <person name="Kroon E.G."/>
            <person name="Ribeiro B."/>
            <person name="Bergier I."/>
            <person name="Seligmann H."/>
            <person name="Ghigo E."/>
            <person name="Colson P."/>
            <person name="Levasseur A."/>
            <person name="Kroemer G."/>
            <person name="Raoult D."/>
            <person name="La Scola B."/>
        </authorList>
    </citation>
    <scope>NUCLEOTIDE SEQUENCE [LARGE SCALE GENOMIC DNA]</scope>
    <source>
        <strain evidence="8">Soda lake</strain>
    </source>
</reference>
<feature type="transmembrane region" description="Helical" evidence="6">
    <location>
        <begin position="135"/>
        <end position="154"/>
    </location>
</feature>
<accession>A0A6N1NIP3</accession>
<dbReference type="SUPFAM" id="SSF103481">
    <property type="entry name" value="Multidrug resistance efflux transporter EmrE"/>
    <property type="match status" value="2"/>
</dbReference>
<feature type="transmembrane region" description="Helical" evidence="6">
    <location>
        <begin position="197"/>
        <end position="214"/>
    </location>
</feature>
<dbReference type="Pfam" id="PF00892">
    <property type="entry name" value="EamA"/>
    <property type="match status" value="1"/>
</dbReference>
<dbReference type="InterPro" id="IPR000620">
    <property type="entry name" value="EamA_dom"/>
</dbReference>
<proteinExistence type="predicted"/>
<evidence type="ECO:0000313" key="8">
    <source>
        <dbReference type="EMBL" id="QKU34775.1"/>
    </source>
</evidence>
<organism evidence="8">
    <name type="scientific">Tupanvirus soda lake</name>
    <dbReference type="NCBI Taxonomy" id="2126985"/>
    <lineage>
        <taxon>Viruses</taxon>
        <taxon>Varidnaviria</taxon>
        <taxon>Bamfordvirae</taxon>
        <taxon>Nucleocytoviricota</taxon>
        <taxon>Megaviricetes</taxon>
        <taxon>Imitervirales</taxon>
        <taxon>Mimiviridae</taxon>
        <taxon>Megamimivirinae</taxon>
        <taxon>Tupanvirus</taxon>
        <taxon>Tupanvirus salinum</taxon>
    </lineage>
</organism>
<evidence type="ECO:0000256" key="2">
    <source>
        <dbReference type="ARBA" id="ARBA00022475"/>
    </source>
</evidence>
<dbReference type="EMBL" id="KY523104">
    <property type="protein sequence ID" value="QKU34775.1"/>
    <property type="molecule type" value="Genomic_DNA"/>
</dbReference>
<dbReference type="RefSeq" id="YP_010781421.1">
    <property type="nucleotide sequence ID" value="NC_075039.1"/>
</dbReference>
<dbReference type="InterPro" id="IPR050638">
    <property type="entry name" value="AA-Vitamin_Transporters"/>
</dbReference>
<keyword evidence="2" id="KW-1003">Cell membrane</keyword>
<evidence type="ECO:0000256" key="1">
    <source>
        <dbReference type="ARBA" id="ARBA00004651"/>
    </source>
</evidence>
<feature type="transmembrane region" description="Helical" evidence="6">
    <location>
        <begin position="46"/>
        <end position="64"/>
    </location>
</feature>
<dbReference type="InterPro" id="IPR037185">
    <property type="entry name" value="EmrE-like"/>
</dbReference>
<dbReference type="GO" id="GO:0005886">
    <property type="term" value="C:plasma membrane"/>
    <property type="evidence" value="ECO:0007669"/>
    <property type="project" value="UniProtKB-SubCell"/>
</dbReference>
<protein>
    <submittedName>
        <fullName evidence="8">Permease</fullName>
    </submittedName>
</protein>
<dbReference type="KEGG" id="vg:80518185"/>
<feature type="transmembrane region" description="Helical" evidence="6">
    <location>
        <begin position="70"/>
        <end position="90"/>
    </location>
</feature>
<evidence type="ECO:0000256" key="6">
    <source>
        <dbReference type="SAM" id="Phobius"/>
    </source>
</evidence>
<evidence type="ECO:0000256" key="3">
    <source>
        <dbReference type="ARBA" id="ARBA00022692"/>
    </source>
</evidence>
<keyword evidence="3 6" id="KW-0812">Transmembrane</keyword>
<name>A0A6N1NIP3_9VIRU</name>
<dbReference type="PANTHER" id="PTHR32322:SF18">
    <property type="entry name" value="S-ADENOSYLMETHIONINE_S-ADENOSYLHOMOCYSTEINE TRANSPORTER"/>
    <property type="match status" value="1"/>
</dbReference>